<organism evidence="4 5">
    <name type="scientific">Ramlibacter humi</name>
    <dbReference type="NCBI Taxonomy" id="2530451"/>
    <lineage>
        <taxon>Bacteria</taxon>
        <taxon>Pseudomonadati</taxon>
        <taxon>Pseudomonadota</taxon>
        <taxon>Betaproteobacteria</taxon>
        <taxon>Burkholderiales</taxon>
        <taxon>Comamonadaceae</taxon>
        <taxon>Ramlibacter</taxon>
    </lineage>
</organism>
<evidence type="ECO:0000256" key="1">
    <source>
        <dbReference type="SAM" id="MobiDB-lite"/>
    </source>
</evidence>
<dbReference type="OrthoDB" id="9779889at2"/>
<dbReference type="CDD" id="cd06257">
    <property type="entry name" value="DnaJ"/>
    <property type="match status" value="1"/>
</dbReference>
<keyword evidence="2" id="KW-0812">Transmembrane</keyword>
<gene>
    <name evidence="4" type="ORF">EZ216_01760</name>
</gene>
<sequence length="163" mass="17418">MSAPMSKTGTFYDVLQLRPGAAADDVRKAYRRLARENHPDAGASDSEAMALINQAYETLSSPEKRADYDRELTRPAGPGRRPGRVELPGDRLKRRALWAGVAVAVLAAAGGAAYAMWLDEPEPQAPPTVKTAKPASPAEPGLRLTPSHQLASWPAAKGAPRQP</sequence>
<feature type="domain" description="J" evidence="3">
    <location>
        <begin position="10"/>
        <end position="72"/>
    </location>
</feature>
<protein>
    <submittedName>
        <fullName evidence="4">J domain-containing protein</fullName>
    </submittedName>
</protein>
<evidence type="ECO:0000259" key="3">
    <source>
        <dbReference type="PROSITE" id="PS50076"/>
    </source>
</evidence>
<feature type="compositionally biased region" description="Basic and acidic residues" evidence="1">
    <location>
        <begin position="62"/>
        <end position="73"/>
    </location>
</feature>
<dbReference type="InterPro" id="IPR052276">
    <property type="entry name" value="Diphthamide-biosynth_chaperone"/>
</dbReference>
<evidence type="ECO:0000313" key="5">
    <source>
        <dbReference type="Proteomes" id="UP000297839"/>
    </source>
</evidence>
<dbReference type="EMBL" id="SMLK01000001">
    <property type="protein sequence ID" value="TFZ07915.1"/>
    <property type="molecule type" value="Genomic_DNA"/>
</dbReference>
<feature type="region of interest" description="Disordered" evidence="1">
    <location>
        <begin position="60"/>
        <end position="87"/>
    </location>
</feature>
<dbReference type="PROSITE" id="PS50076">
    <property type="entry name" value="DNAJ_2"/>
    <property type="match status" value="1"/>
</dbReference>
<keyword evidence="2" id="KW-0472">Membrane</keyword>
<name>A0A4Z0CCG7_9BURK</name>
<dbReference type="AlphaFoldDB" id="A0A4Z0CCG7"/>
<evidence type="ECO:0000313" key="4">
    <source>
        <dbReference type="EMBL" id="TFZ07915.1"/>
    </source>
</evidence>
<keyword evidence="5" id="KW-1185">Reference proteome</keyword>
<dbReference type="PANTHER" id="PTHR44240:SF10">
    <property type="entry name" value="J DOMAIN-CONTAINING PROTEIN"/>
    <property type="match status" value="1"/>
</dbReference>
<dbReference type="SUPFAM" id="SSF46565">
    <property type="entry name" value="Chaperone J-domain"/>
    <property type="match status" value="1"/>
</dbReference>
<dbReference type="SMART" id="SM00271">
    <property type="entry name" value="DnaJ"/>
    <property type="match status" value="1"/>
</dbReference>
<dbReference type="InterPro" id="IPR036869">
    <property type="entry name" value="J_dom_sf"/>
</dbReference>
<evidence type="ECO:0000256" key="2">
    <source>
        <dbReference type="SAM" id="Phobius"/>
    </source>
</evidence>
<proteinExistence type="predicted"/>
<dbReference type="Gene3D" id="1.10.287.110">
    <property type="entry name" value="DnaJ domain"/>
    <property type="match status" value="1"/>
</dbReference>
<dbReference type="PRINTS" id="PR00625">
    <property type="entry name" value="JDOMAIN"/>
</dbReference>
<feature type="region of interest" description="Disordered" evidence="1">
    <location>
        <begin position="121"/>
        <end position="163"/>
    </location>
</feature>
<accession>A0A4Z0CCG7</accession>
<comment type="caution">
    <text evidence="4">The sequence shown here is derived from an EMBL/GenBank/DDBJ whole genome shotgun (WGS) entry which is preliminary data.</text>
</comment>
<dbReference type="Proteomes" id="UP000297839">
    <property type="component" value="Unassembled WGS sequence"/>
</dbReference>
<keyword evidence="2" id="KW-1133">Transmembrane helix</keyword>
<dbReference type="Pfam" id="PF00226">
    <property type="entry name" value="DnaJ"/>
    <property type="match status" value="1"/>
</dbReference>
<dbReference type="PANTHER" id="PTHR44240">
    <property type="entry name" value="DNAJ DOMAIN (PROKARYOTIC HEAT SHOCK PROTEIN)-RELATED"/>
    <property type="match status" value="1"/>
</dbReference>
<reference evidence="4 5" key="1">
    <citation type="submission" date="2019-03" db="EMBL/GenBank/DDBJ databases">
        <title>Ramlibacter sp. 18x22-1, whole genome shotgun sequence.</title>
        <authorList>
            <person name="Zhang X."/>
            <person name="Feng G."/>
            <person name="Zhu H."/>
        </authorList>
    </citation>
    <scope>NUCLEOTIDE SEQUENCE [LARGE SCALE GENOMIC DNA]</scope>
    <source>
        <strain evidence="4 5">18x22-1</strain>
    </source>
</reference>
<dbReference type="InterPro" id="IPR001623">
    <property type="entry name" value="DnaJ_domain"/>
</dbReference>
<feature type="transmembrane region" description="Helical" evidence="2">
    <location>
        <begin position="96"/>
        <end position="117"/>
    </location>
</feature>